<evidence type="ECO:0000256" key="9">
    <source>
        <dbReference type="HAMAP-Rule" id="MF_00161"/>
    </source>
</evidence>
<evidence type="ECO:0000256" key="11">
    <source>
        <dbReference type="RuleBase" id="RU004181"/>
    </source>
</evidence>
<dbReference type="GO" id="GO:0005886">
    <property type="term" value="C:plasma membrane"/>
    <property type="evidence" value="ECO:0007669"/>
    <property type="project" value="UniProtKB-SubCell"/>
</dbReference>
<feature type="transmembrane region" description="Helical" evidence="9">
    <location>
        <begin position="7"/>
        <end position="26"/>
    </location>
</feature>
<feature type="transmembrane region" description="Helical" evidence="9">
    <location>
        <begin position="139"/>
        <end position="162"/>
    </location>
</feature>
<keyword evidence="4 9" id="KW-0812">Transmembrane</keyword>
<comment type="caution">
    <text evidence="13">The sequence shown here is derived from an EMBL/GenBank/DDBJ whole genome shotgun (WGS) entry which is preliminary data.</text>
</comment>
<feature type="transmembrane region" description="Helical" evidence="9">
    <location>
        <begin position="98"/>
        <end position="119"/>
    </location>
</feature>
<evidence type="ECO:0000256" key="2">
    <source>
        <dbReference type="ARBA" id="ARBA00022475"/>
    </source>
</evidence>
<dbReference type="InterPro" id="IPR001872">
    <property type="entry name" value="Peptidase_A8"/>
</dbReference>
<reference evidence="13" key="1">
    <citation type="submission" date="2021-02" db="EMBL/GenBank/DDBJ databases">
        <title>Infant gut strain persistence is associated with maternal origin, phylogeny, and functional potential including surface adhesion and iron acquisition.</title>
        <authorList>
            <person name="Lou Y.C."/>
        </authorList>
    </citation>
    <scope>NUCLEOTIDE SEQUENCE</scope>
    <source>
        <strain evidence="13">L2_039_000G1_dasL2_039_000G1_concoct_11</strain>
    </source>
</reference>
<evidence type="ECO:0000313" key="14">
    <source>
        <dbReference type="Proteomes" id="UP000727506"/>
    </source>
</evidence>
<evidence type="ECO:0000256" key="7">
    <source>
        <dbReference type="ARBA" id="ARBA00022989"/>
    </source>
</evidence>
<dbReference type="GO" id="GO:0006508">
    <property type="term" value="P:proteolysis"/>
    <property type="evidence" value="ECO:0007669"/>
    <property type="project" value="UniProtKB-KW"/>
</dbReference>
<keyword evidence="2 9" id="KW-1003">Cell membrane</keyword>
<name>A0A943YW84_9ACTN</name>
<keyword evidence="8 9" id="KW-0472">Membrane</keyword>
<evidence type="ECO:0000256" key="4">
    <source>
        <dbReference type="ARBA" id="ARBA00022692"/>
    </source>
</evidence>
<feature type="active site" evidence="9">
    <location>
        <position position="129"/>
    </location>
</feature>
<dbReference type="PANTHER" id="PTHR33695:SF1">
    <property type="entry name" value="LIPOPROTEIN SIGNAL PEPTIDASE"/>
    <property type="match status" value="1"/>
</dbReference>
<dbReference type="Proteomes" id="UP000727506">
    <property type="component" value="Unassembled WGS sequence"/>
</dbReference>
<keyword evidence="7 9" id="KW-1133">Transmembrane helix</keyword>
<dbReference type="AlphaFoldDB" id="A0A943YW84"/>
<keyword evidence="3 9" id="KW-0645">Protease</keyword>
<dbReference type="GO" id="GO:0004190">
    <property type="term" value="F:aspartic-type endopeptidase activity"/>
    <property type="evidence" value="ECO:0007669"/>
    <property type="project" value="UniProtKB-UniRule"/>
</dbReference>
<sequence length="217" mass="22483">MAHGKNLTAAKSGGVFAGVAALWLLVDQLTKAYFEGSYALGQVSEAAYGLFRFRLVHNTGMAWGMFGDSTFLLGVTSLIVCAAIVAVFAGYRRLTGHAATMPETCALALVFAGGLGNAIDRFAQAYVVDFIDLTFMDFPVFNIADIGVTCGFVLLLAGYFLASRFDAASKPACEGDAEEPSSAGVPDASATLSDGAVRPGADGGASDAQDAKNRHSS</sequence>
<comment type="subcellular location">
    <subcellularLocation>
        <location evidence="9">Cell membrane</location>
        <topology evidence="9">Multi-pass membrane protein</topology>
    </subcellularLocation>
</comment>
<protein>
    <recommendedName>
        <fullName evidence="9">Lipoprotein signal peptidase</fullName>
        <ecNumber evidence="9">3.4.23.36</ecNumber>
    </recommendedName>
    <alternativeName>
        <fullName evidence="9">Prolipoprotein signal peptidase</fullName>
    </alternativeName>
    <alternativeName>
        <fullName evidence="9">Signal peptidase II</fullName>
        <shortName evidence="9">SPase II</shortName>
    </alternativeName>
</protein>
<evidence type="ECO:0000256" key="8">
    <source>
        <dbReference type="ARBA" id="ARBA00023136"/>
    </source>
</evidence>
<feature type="region of interest" description="Disordered" evidence="12">
    <location>
        <begin position="172"/>
        <end position="217"/>
    </location>
</feature>
<keyword evidence="5 9" id="KW-0064">Aspartyl protease</keyword>
<dbReference type="PANTHER" id="PTHR33695">
    <property type="entry name" value="LIPOPROTEIN SIGNAL PEPTIDASE"/>
    <property type="match status" value="1"/>
</dbReference>
<keyword evidence="6 9" id="KW-0378">Hydrolase</keyword>
<comment type="pathway">
    <text evidence="9">Protein modification; lipoprotein biosynthesis (signal peptide cleavage).</text>
</comment>
<comment type="catalytic activity">
    <reaction evidence="9 10">
        <text>Release of signal peptides from bacterial membrane prolipoproteins. Hydrolyzes -Xaa-Yaa-Zaa-|-(S,diacylglyceryl)Cys-, in which Xaa is hydrophobic (preferably Leu), and Yaa (Ala or Ser) and Zaa (Gly or Ala) have small, neutral side chains.</text>
        <dbReference type="EC" id="3.4.23.36"/>
    </reaction>
</comment>
<evidence type="ECO:0000256" key="6">
    <source>
        <dbReference type="ARBA" id="ARBA00022801"/>
    </source>
</evidence>
<comment type="function">
    <text evidence="9 10">This protein specifically catalyzes the removal of signal peptides from prolipoproteins.</text>
</comment>
<accession>A0A943YW84</accession>
<dbReference type="EMBL" id="JAGZSV010000223">
    <property type="protein sequence ID" value="MBS6941565.1"/>
    <property type="molecule type" value="Genomic_DNA"/>
</dbReference>
<evidence type="ECO:0000256" key="10">
    <source>
        <dbReference type="RuleBase" id="RU000594"/>
    </source>
</evidence>
<evidence type="ECO:0000256" key="5">
    <source>
        <dbReference type="ARBA" id="ARBA00022750"/>
    </source>
</evidence>
<evidence type="ECO:0000256" key="1">
    <source>
        <dbReference type="ARBA" id="ARBA00006139"/>
    </source>
</evidence>
<dbReference type="EC" id="3.4.23.36" evidence="9"/>
<dbReference type="NCBIfam" id="TIGR00077">
    <property type="entry name" value="lspA"/>
    <property type="match status" value="1"/>
</dbReference>
<dbReference type="PRINTS" id="PR00781">
    <property type="entry name" value="LIPOSIGPTASE"/>
</dbReference>
<evidence type="ECO:0000256" key="12">
    <source>
        <dbReference type="SAM" id="MobiDB-lite"/>
    </source>
</evidence>
<dbReference type="Pfam" id="PF01252">
    <property type="entry name" value="Peptidase_A8"/>
    <property type="match status" value="1"/>
</dbReference>
<feature type="transmembrane region" description="Helical" evidence="9">
    <location>
        <begin position="71"/>
        <end position="91"/>
    </location>
</feature>
<organism evidence="13 14">
    <name type="scientific">Slackia piriformis</name>
    <dbReference type="NCBI Taxonomy" id="626934"/>
    <lineage>
        <taxon>Bacteria</taxon>
        <taxon>Bacillati</taxon>
        <taxon>Actinomycetota</taxon>
        <taxon>Coriobacteriia</taxon>
        <taxon>Eggerthellales</taxon>
        <taxon>Eggerthellaceae</taxon>
        <taxon>Slackia</taxon>
    </lineage>
</organism>
<evidence type="ECO:0000313" key="13">
    <source>
        <dbReference type="EMBL" id="MBS6941565.1"/>
    </source>
</evidence>
<evidence type="ECO:0000256" key="3">
    <source>
        <dbReference type="ARBA" id="ARBA00022670"/>
    </source>
</evidence>
<feature type="active site" evidence="9">
    <location>
        <position position="145"/>
    </location>
</feature>
<dbReference type="PROSITE" id="PS00855">
    <property type="entry name" value="SPASE_II"/>
    <property type="match status" value="1"/>
</dbReference>
<gene>
    <name evidence="9 13" type="primary">lspA</name>
    <name evidence="13" type="ORF">KH142_08890</name>
</gene>
<dbReference type="HAMAP" id="MF_00161">
    <property type="entry name" value="LspA"/>
    <property type="match status" value="1"/>
</dbReference>
<comment type="similarity">
    <text evidence="1 9 11">Belongs to the peptidase A8 family.</text>
</comment>
<proteinExistence type="inferred from homology"/>